<evidence type="ECO:0000313" key="3">
    <source>
        <dbReference type="EMBL" id="TMQ50617.1"/>
    </source>
</evidence>
<dbReference type="SUPFAM" id="SSF48576">
    <property type="entry name" value="Terpenoid synthases"/>
    <property type="match status" value="1"/>
</dbReference>
<dbReference type="PROSITE" id="PS00444">
    <property type="entry name" value="POLYPRENYL_SYNTHASE_2"/>
    <property type="match status" value="1"/>
</dbReference>
<comment type="caution">
    <text evidence="3">The sequence shown here is derived from an EMBL/GenBank/DDBJ whole genome shotgun (WGS) entry which is preliminary data.</text>
</comment>
<reference evidence="3 4" key="1">
    <citation type="journal article" date="2019" name="Nat. Microbiol.">
        <title>Mediterranean grassland soil C-N compound turnover is dependent on rainfall and depth, and is mediated by genomically divergent microorganisms.</title>
        <authorList>
            <person name="Diamond S."/>
            <person name="Andeer P.F."/>
            <person name="Li Z."/>
            <person name="Crits-Christoph A."/>
            <person name="Burstein D."/>
            <person name="Anantharaman K."/>
            <person name="Lane K.R."/>
            <person name="Thomas B.C."/>
            <person name="Pan C."/>
            <person name="Northen T.R."/>
            <person name="Banfield J.F."/>
        </authorList>
    </citation>
    <scope>NUCLEOTIDE SEQUENCE [LARGE SCALE GENOMIC DNA]</scope>
    <source>
        <strain evidence="3">WS_2</strain>
    </source>
</reference>
<proteinExistence type="predicted"/>
<dbReference type="GO" id="GO:0008299">
    <property type="term" value="P:isoprenoid biosynthetic process"/>
    <property type="evidence" value="ECO:0007669"/>
    <property type="project" value="InterPro"/>
</dbReference>
<dbReference type="InterPro" id="IPR008949">
    <property type="entry name" value="Isoprenoid_synthase_dom_sf"/>
</dbReference>
<feature type="non-terminal residue" evidence="3">
    <location>
        <position position="1"/>
    </location>
</feature>
<evidence type="ECO:0000256" key="1">
    <source>
        <dbReference type="ARBA" id="ARBA00022723"/>
    </source>
</evidence>
<dbReference type="AlphaFoldDB" id="A0A538SGW4"/>
<evidence type="ECO:0000256" key="2">
    <source>
        <dbReference type="ARBA" id="ARBA00022842"/>
    </source>
</evidence>
<organism evidence="3 4">
    <name type="scientific">Eiseniibacteriota bacterium</name>
    <dbReference type="NCBI Taxonomy" id="2212470"/>
    <lineage>
        <taxon>Bacteria</taxon>
        <taxon>Candidatus Eiseniibacteriota</taxon>
    </lineage>
</organism>
<sequence length="89" mass="9590">LEWAGGFLGTAFQIQDDLLNAGSSLRRLGKRPGTDAARGKATFPRAMGEASSRDAIDSILELAKAEIERVCPKPRPLLTLIDAIAARER</sequence>
<dbReference type="InterPro" id="IPR033749">
    <property type="entry name" value="Polyprenyl_synt_CS"/>
</dbReference>
<keyword evidence="1" id="KW-0479">Metal-binding</keyword>
<accession>A0A538SGW4</accession>
<name>A0A538SGW4_UNCEI</name>
<dbReference type="EMBL" id="VBOS01000406">
    <property type="protein sequence ID" value="TMQ50617.1"/>
    <property type="molecule type" value="Genomic_DNA"/>
</dbReference>
<dbReference type="GO" id="GO:0004659">
    <property type="term" value="F:prenyltransferase activity"/>
    <property type="evidence" value="ECO:0007669"/>
    <property type="project" value="InterPro"/>
</dbReference>
<evidence type="ECO:0000313" key="4">
    <source>
        <dbReference type="Proteomes" id="UP000317716"/>
    </source>
</evidence>
<dbReference type="Proteomes" id="UP000317716">
    <property type="component" value="Unassembled WGS sequence"/>
</dbReference>
<dbReference type="GO" id="GO:0046872">
    <property type="term" value="F:metal ion binding"/>
    <property type="evidence" value="ECO:0007669"/>
    <property type="project" value="UniProtKB-KW"/>
</dbReference>
<dbReference type="Gene3D" id="1.10.600.10">
    <property type="entry name" value="Farnesyl Diphosphate Synthase"/>
    <property type="match status" value="1"/>
</dbReference>
<dbReference type="Pfam" id="PF00348">
    <property type="entry name" value="polyprenyl_synt"/>
    <property type="match status" value="1"/>
</dbReference>
<gene>
    <name evidence="3" type="ORF">E6K72_11270</name>
</gene>
<keyword evidence="2" id="KW-0460">Magnesium</keyword>
<protein>
    <submittedName>
        <fullName evidence="3">Polyprenyl synthetase family protein</fullName>
    </submittedName>
</protein>
<dbReference type="InterPro" id="IPR000092">
    <property type="entry name" value="Polyprenyl_synt"/>
</dbReference>